<comment type="caution">
    <text evidence="2">The sequence shown here is derived from an EMBL/GenBank/DDBJ whole genome shotgun (WGS) entry which is preliminary data.</text>
</comment>
<name>A0ABN1QG17_9ACTN</name>
<proteinExistence type="predicted"/>
<evidence type="ECO:0000313" key="2">
    <source>
        <dbReference type="EMBL" id="GAA0942214.1"/>
    </source>
</evidence>
<gene>
    <name evidence="2" type="ORF">GCM10009575_058330</name>
</gene>
<sequence>MQHMPARGGEHHVQARRRAEDGQLTGGGNVAALVSEAASMLLASADGAGPPTAARVRQGAATSTAGAALLDLEDPLSPSGPPVQDPRVWNAAATPRRRSACDNRHPRLS</sequence>
<reference evidence="2 3" key="1">
    <citation type="journal article" date="2019" name="Int. J. Syst. Evol. Microbiol.">
        <title>The Global Catalogue of Microorganisms (GCM) 10K type strain sequencing project: providing services to taxonomists for standard genome sequencing and annotation.</title>
        <authorList>
            <consortium name="The Broad Institute Genomics Platform"/>
            <consortium name="The Broad Institute Genome Sequencing Center for Infectious Disease"/>
            <person name="Wu L."/>
            <person name="Ma J."/>
        </authorList>
    </citation>
    <scope>NUCLEOTIDE SEQUENCE [LARGE SCALE GENOMIC DNA]</scope>
    <source>
        <strain evidence="2 3">JCM 11444</strain>
    </source>
</reference>
<feature type="region of interest" description="Disordered" evidence="1">
    <location>
        <begin position="1"/>
        <end position="26"/>
    </location>
</feature>
<dbReference type="Proteomes" id="UP001500418">
    <property type="component" value="Unassembled WGS sequence"/>
</dbReference>
<feature type="compositionally biased region" description="Low complexity" evidence="1">
    <location>
        <begin position="59"/>
        <end position="70"/>
    </location>
</feature>
<feature type="region of interest" description="Disordered" evidence="1">
    <location>
        <begin position="45"/>
        <end position="109"/>
    </location>
</feature>
<evidence type="ECO:0000313" key="3">
    <source>
        <dbReference type="Proteomes" id="UP001500418"/>
    </source>
</evidence>
<protein>
    <submittedName>
        <fullName evidence="2">Uncharacterized protein</fullName>
    </submittedName>
</protein>
<keyword evidence="3" id="KW-1185">Reference proteome</keyword>
<feature type="compositionally biased region" description="Basic and acidic residues" evidence="1">
    <location>
        <begin position="8"/>
        <end position="21"/>
    </location>
</feature>
<evidence type="ECO:0000256" key="1">
    <source>
        <dbReference type="SAM" id="MobiDB-lite"/>
    </source>
</evidence>
<dbReference type="EMBL" id="BAAAID010000042">
    <property type="protein sequence ID" value="GAA0942214.1"/>
    <property type="molecule type" value="Genomic_DNA"/>
</dbReference>
<organism evidence="2 3">
    <name type="scientific">Streptomyces rhizosphaericus</name>
    <dbReference type="NCBI Taxonomy" id="114699"/>
    <lineage>
        <taxon>Bacteria</taxon>
        <taxon>Bacillati</taxon>
        <taxon>Actinomycetota</taxon>
        <taxon>Actinomycetes</taxon>
        <taxon>Kitasatosporales</taxon>
        <taxon>Streptomycetaceae</taxon>
        <taxon>Streptomyces</taxon>
        <taxon>Streptomyces violaceusniger group</taxon>
    </lineage>
</organism>
<feature type="compositionally biased region" description="Basic and acidic residues" evidence="1">
    <location>
        <begin position="99"/>
        <end position="109"/>
    </location>
</feature>
<accession>A0ABN1QG17</accession>